<organism evidence="1 2">
    <name type="scientific">Enterobacter hormaechei</name>
    <dbReference type="NCBI Taxonomy" id="158836"/>
    <lineage>
        <taxon>Bacteria</taxon>
        <taxon>Pseudomonadati</taxon>
        <taxon>Pseudomonadota</taxon>
        <taxon>Gammaproteobacteria</taxon>
        <taxon>Enterobacterales</taxon>
        <taxon>Enterobacteriaceae</taxon>
        <taxon>Enterobacter</taxon>
        <taxon>Enterobacter cloacae complex</taxon>
    </lineage>
</organism>
<dbReference type="Proteomes" id="UP000246375">
    <property type="component" value="Unassembled WGS sequence"/>
</dbReference>
<protein>
    <submittedName>
        <fullName evidence="1">Uncharacterized protein</fullName>
    </submittedName>
</protein>
<accession>A0A9X7Q3G8</accession>
<dbReference type="AlphaFoldDB" id="A0A9X7Q3G8"/>
<evidence type="ECO:0000313" key="1">
    <source>
        <dbReference type="EMBL" id="PXB34410.1"/>
    </source>
</evidence>
<sequence>MESRSEVSVLITSQILFWIVKDQIFLLVQSASDIALQKPVIALRSRFSKKCDEIFPFTMGDIAAIPKHTDHRIAKLFIVRKG</sequence>
<comment type="caution">
    <text evidence="1">The sequence shown here is derived from an EMBL/GenBank/DDBJ whole genome shotgun (WGS) entry which is preliminary data.</text>
</comment>
<proteinExistence type="predicted"/>
<evidence type="ECO:0000313" key="2">
    <source>
        <dbReference type="Proteomes" id="UP000246375"/>
    </source>
</evidence>
<dbReference type="EMBL" id="QHMI01000040">
    <property type="protein sequence ID" value="PXB34410.1"/>
    <property type="molecule type" value="Genomic_DNA"/>
</dbReference>
<name>A0A9X7Q3G8_9ENTR</name>
<gene>
    <name evidence="1" type="ORF">DL189_24155</name>
</gene>
<reference evidence="1 2" key="1">
    <citation type="submission" date="2018-05" db="EMBL/GenBank/DDBJ databases">
        <title>Evaluation of testing and processing parameters for the GenePOC Carba assay.</title>
        <authorList>
            <person name="Walsh T.R."/>
        </authorList>
    </citation>
    <scope>NUCLEOTIDE SEQUENCE [LARGE SCALE GENOMIC DNA]</scope>
    <source>
        <strain evidence="1 2">PECIMP</strain>
    </source>
</reference>